<dbReference type="Proteomes" id="UP000288716">
    <property type="component" value="Unassembled WGS sequence"/>
</dbReference>
<gene>
    <name evidence="7" type="ORF">B4U80_08130</name>
</gene>
<dbReference type="Pfam" id="PF00014">
    <property type="entry name" value="Kunitz_BPTI"/>
    <property type="match status" value="2"/>
</dbReference>
<sequence length="131" mass="14917">MDQQIQGNNVCDLDFEAGPCKEYTSRFYYNSKAKRCDLFIYGGCEGNGNNFRLLKECKDTCKKQKAPEREDNSSNDICVLPKDVGDCRGSFKKYYFNASSKQCQQFIFGGCNGNANNFESVNECEQKCNQK</sequence>
<dbReference type="SMART" id="SM00131">
    <property type="entry name" value="KU"/>
    <property type="match status" value="2"/>
</dbReference>
<dbReference type="FunFam" id="4.10.410.10:FF:000004">
    <property type="entry name" value="Tissue factor pathway inhibitor"/>
    <property type="match status" value="1"/>
</dbReference>
<reference evidence="7 8" key="1">
    <citation type="journal article" date="2018" name="Gigascience">
        <title>Genomes of trombidid mites reveal novel predicted allergens and laterally-transferred genes associated with secondary metabolism.</title>
        <authorList>
            <person name="Dong X."/>
            <person name="Chaisiri K."/>
            <person name="Xia D."/>
            <person name="Armstrong S.D."/>
            <person name="Fang Y."/>
            <person name="Donnelly M.J."/>
            <person name="Kadowaki T."/>
            <person name="McGarry J.W."/>
            <person name="Darby A.C."/>
            <person name="Makepeace B.L."/>
        </authorList>
    </citation>
    <scope>NUCLEOTIDE SEQUENCE [LARGE SCALE GENOMIC DNA]</scope>
    <source>
        <strain evidence="7">UoL-UT</strain>
    </source>
</reference>
<dbReference type="InterPro" id="IPR002223">
    <property type="entry name" value="Kunitz_BPTI"/>
</dbReference>
<accession>A0A443RZZ2</accession>
<dbReference type="PRINTS" id="PR00759">
    <property type="entry name" value="BASICPTASE"/>
</dbReference>
<comment type="subcellular location">
    <subcellularLocation>
        <location evidence="1">Secreted</location>
    </subcellularLocation>
</comment>
<keyword evidence="3" id="KW-0646">Protease inhibitor</keyword>
<evidence type="ECO:0000256" key="1">
    <source>
        <dbReference type="ARBA" id="ARBA00004613"/>
    </source>
</evidence>
<dbReference type="VEuPathDB" id="VectorBase:LDEU011247"/>
<dbReference type="Gene3D" id="4.10.410.10">
    <property type="entry name" value="Pancreatic trypsin inhibitor Kunitz domain"/>
    <property type="match status" value="2"/>
</dbReference>
<dbReference type="PANTHER" id="PTHR10083:SF328">
    <property type="entry name" value="TISSUE FACTOR PATHWAY INHIBITOR"/>
    <property type="match status" value="1"/>
</dbReference>
<dbReference type="InterPro" id="IPR050098">
    <property type="entry name" value="TFPI/VKTCI-like"/>
</dbReference>
<keyword evidence="2" id="KW-0964">Secreted</keyword>
<feature type="domain" description="BPTI/Kunitz inhibitor" evidence="6">
    <location>
        <begin position="78"/>
        <end position="128"/>
    </location>
</feature>
<dbReference type="EMBL" id="NCKV01015469">
    <property type="protein sequence ID" value="RWS20793.1"/>
    <property type="molecule type" value="Genomic_DNA"/>
</dbReference>
<evidence type="ECO:0000313" key="8">
    <source>
        <dbReference type="Proteomes" id="UP000288716"/>
    </source>
</evidence>
<organism evidence="7 8">
    <name type="scientific">Leptotrombidium deliense</name>
    <dbReference type="NCBI Taxonomy" id="299467"/>
    <lineage>
        <taxon>Eukaryota</taxon>
        <taxon>Metazoa</taxon>
        <taxon>Ecdysozoa</taxon>
        <taxon>Arthropoda</taxon>
        <taxon>Chelicerata</taxon>
        <taxon>Arachnida</taxon>
        <taxon>Acari</taxon>
        <taxon>Acariformes</taxon>
        <taxon>Trombidiformes</taxon>
        <taxon>Prostigmata</taxon>
        <taxon>Anystina</taxon>
        <taxon>Parasitengona</taxon>
        <taxon>Trombiculoidea</taxon>
        <taxon>Trombiculidae</taxon>
        <taxon>Leptotrombidium</taxon>
    </lineage>
</organism>
<dbReference type="PANTHER" id="PTHR10083">
    <property type="entry name" value="KUNITZ-TYPE PROTEASE INHIBITOR-RELATED"/>
    <property type="match status" value="1"/>
</dbReference>
<proteinExistence type="predicted"/>
<dbReference type="GO" id="GO:0004867">
    <property type="term" value="F:serine-type endopeptidase inhibitor activity"/>
    <property type="evidence" value="ECO:0007669"/>
    <property type="project" value="UniProtKB-KW"/>
</dbReference>
<keyword evidence="5" id="KW-1015">Disulfide bond</keyword>
<dbReference type="PROSITE" id="PS50279">
    <property type="entry name" value="BPTI_KUNITZ_2"/>
    <property type="match status" value="2"/>
</dbReference>
<evidence type="ECO:0000256" key="5">
    <source>
        <dbReference type="ARBA" id="ARBA00023157"/>
    </source>
</evidence>
<feature type="domain" description="BPTI/Kunitz inhibitor" evidence="6">
    <location>
        <begin position="11"/>
        <end position="61"/>
    </location>
</feature>
<dbReference type="InterPro" id="IPR036880">
    <property type="entry name" value="Kunitz_BPTI_sf"/>
</dbReference>
<comment type="caution">
    <text evidence="7">The sequence shown here is derived from an EMBL/GenBank/DDBJ whole genome shotgun (WGS) entry which is preliminary data.</text>
</comment>
<dbReference type="InterPro" id="IPR020901">
    <property type="entry name" value="Prtase_inh_Kunz-CS"/>
</dbReference>
<keyword evidence="4" id="KW-0722">Serine protease inhibitor</keyword>
<dbReference type="SUPFAM" id="SSF57362">
    <property type="entry name" value="BPTI-like"/>
    <property type="match status" value="2"/>
</dbReference>
<name>A0A443RZZ2_9ACAR</name>
<evidence type="ECO:0000256" key="3">
    <source>
        <dbReference type="ARBA" id="ARBA00022690"/>
    </source>
</evidence>
<dbReference type="FunFam" id="4.10.410.10:FF:000011">
    <property type="entry name" value="Tissue factor pathway inhibitor"/>
    <property type="match status" value="1"/>
</dbReference>
<evidence type="ECO:0000313" key="7">
    <source>
        <dbReference type="EMBL" id="RWS20793.1"/>
    </source>
</evidence>
<protein>
    <recommendedName>
        <fullName evidence="6">BPTI/Kunitz inhibitor domain-containing protein</fullName>
    </recommendedName>
</protein>
<dbReference type="PROSITE" id="PS00280">
    <property type="entry name" value="BPTI_KUNITZ_1"/>
    <property type="match status" value="1"/>
</dbReference>
<evidence type="ECO:0000256" key="2">
    <source>
        <dbReference type="ARBA" id="ARBA00022525"/>
    </source>
</evidence>
<dbReference type="STRING" id="299467.A0A443RZZ2"/>
<dbReference type="AlphaFoldDB" id="A0A443RZZ2"/>
<dbReference type="CDD" id="cd00109">
    <property type="entry name" value="Kunitz-type"/>
    <property type="match status" value="2"/>
</dbReference>
<evidence type="ECO:0000259" key="6">
    <source>
        <dbReference type="PROSITE" id="PS50279"/>
    </source>
</evidence>
<evidence type="ECO:0000256" key="4">
    <source>
        <dbReference type="ARBA" id="ARBA00022900"/>
    </source>
</evidence>
<dbReference type="GO" id="GO:0005615">
    <property type="term" value="C:extracellular space"/>
    <property type="evidence" value="ECO:0007669"/>
    <property type="project" value="TreeGrafter"/>
</dbReference>
<keyword evidence="8" id="KW-1185">Reference proteome</keyword>
<dbReference type="OrthoDB" id="4473401at2759"/>